<name>A0ABW1ZQC4_9DEIO</name>
<accession>A0ABW1ZQC4</accession>
<protein>
    <submittedName>
        <fullName evidence="3">ParB/RepB/Spo0J family partition protein</fullName>
    </submittedName>
</protein>
<dbReference type="InterPro" id="IPR036086">
    <property type="entry name" value="ParB/Sulfiredoxin_sf"/>
</dbReference>
<dbReference type="InterPro" id="IPR050336">
    <property type="entry name" value="Chromosome_partition/occlusion"/>
</dbReference>
<sequence>MSKRPNMKSVLPSVAVMQQTNAGLEARMVRLDTIHIIPRHNPRYSRRDTAPELQAADLEDILPSIQRQGVLTPLLVRPDPHREPGHFQLVAGYRRFCAAKLAQLEEVPVFVKELSDRQLLEAALAENNARQDPDQYHNDMAVLEQISLITGVALLDLPSYLNRLRNGTEEDTHGVSDTLAGLGLGKLETWARKRARILFLKPSEVKAVEQGQLSLKAALELPYLKTHPAREQLLEDGIEQQWSAEQMRAAVQALLKPDRPAAVSTLEALRPHLSEEAWAKLSPKKRQVAEQHLTKLLRLLQG</sequence>
<evidence type="ECO:0000313" key="3">
    <source>
        <dbReference type="EMBL" id="MFC6662669.1"/>
    </source>
</evidence>
<evidence type="ECO:0000313" key="4">
    <source>
        <dbReference type="Proteomes" id="UP001596317"/>
    </source>
</evidence>
<evidence type="ECO:0000259" key="2">
    <source>
        <dbReference type="SMART" id="SM00470"/>
    </source>
</evidence>
<dbReference type="Gene3D" id="3.90.1530.30">
    <property type="match status" value="1"/>
</dbReference>
<dbReference type="InterPro" id="IPR004437">
    <property type="entry name" value="ParB/RepB/Spo0J"/>
</dbReference>
<reference evidence="4" key="1">
    <citation type="journal article" date="2019" name="Int. J. Syst. Evol. Microbiol.">
        <title>The Global Catalogue of Microorganisms (GCM) 10K type strain sequencing project: providing services to taxonomists for standard genome sequencing and annotation.</title>
        <authorList>
            <consortium name="The Broad Institute Genomics Platform"/>
            <consortium name="The Broad Institute Genome Sequencing Center for Infectious Disease"/>
            <person name="Wu L."/>
            <person name="Ma J."/>
        </authorList>
    </citation>
    <scope>NUCLEOTIDE SEQUENCE [LARGE SCALE GENOMIC DNA]</scope>
    <source>
        <strain evidence="4">CCUG 63830</strain>
    </source>
</reference>
<dbReference type="PANTHER" id="PTHR33375:SF7">
    <property type="entry name" value="CHROMOSOME 2-PARTITIONING PROTEIN PARB-RELATED"/>
    <property type="match status" value="1"/>
</dbReference>
<keyword evidence="4" id="KW-1185">Reference proteome</keyword>
<dbReference type="InterPro" id="IPR003115">
    <property type="entry name" value="ParB_N"/>
</dbReference>
<gene>
    <name evidence="3" type="ORF">ACFP90_21700</name>
</gene>
<dbReference type="RefSeq" id="WP_224612374.1">
    <property type="nucleotide sequence ID" value="NZ_JAIQXV010000026.1"/>
</dbReference>
<evidence type="ECO:0000256" key="1">
    <source>
        <dbReference type="ARBA" id="ARBA00006295"/>
    </source>
</evidence>
<dbReference type="Pfam" id="PF02195">
    <property type="entry name" value="ParB_N"/>
    <property type="match status" value="1"/>
</dbReference>
<dbReference type="NCBIfam" id="TIGR00180">
    <property type="entry name" value="parB_part"/>
    <property type="match status" value="1"/>
</dbReference>
<dbReference type="SUPFAM" id="SSF110849">
    <property type="entry name" value="ParB/Sulfiredoxin"/>
    <property type="match status" value="1"/>
</dbReference>
<proteinExistence type="inferred from homology"/>
<organism evidence="3 4">
    <name type="scientific">Deinococcus multiflagellatus</name>
    <dbReference type="NCBI Taxonomy" id="1656887"/>
    <lineage>
        <taxon>Bacteria</taxon>
        <taxon>Thermotogati</taxon>
        <taxon>Deinococcota</taxon>
        <taxon>Deinococci</taxon>
        <taxon>Deinococcales</taxon>
        <taxon>Deinococcaceae</taxon>
        <taxon>Deinococcus</taxon>
    </lineage>
</organism>
<comment type="caution">
    <text evidence="3">The sequence shown here is derived from an EMBL/GenBank/DDBJ whole genome shotgun (WGS) entry which is preliminary data.</text>
</comment>
<comment type="similarity">
    <text evidence="1">Belongs to the ParB family.</text>
</comment>
<dbReference type="PANTHER" id="PTHR33375">
    <property type="entry name" value="CHROMOSOME-PARTITIONING PROTEIN PARB-RELATED"/>
    <property type="match status" value="1"/>
</dbReference>
<dbReference type="Proteomes" id="UP001596317">
    <property type="component" value="Unassembled WGS sequence"/>
</dbReference>
<dbReference type="EMBL" id="JBHSWB010000002">
    <property type="protein sequence ID" value="MFC6662669.1"/>
    <property type="molecule type" value="Genomic_DNA"/>
</dbReference>
<dbReference type="Gene3D" id="1.10.10.2830">
    <property type="match status" value="1"/>
</dbReference>
<feature type="domain" description="ParB-like N-terminal" evidence="2">
    <location>
        <begin position="27"/>
        <end position="128"/>
    </location>
</feature>
<dbReference type="SMART" id="SM00470">
    <property type="entry name" value="ParB"/>
    <property type="match status" value="1"/>
</dbReference>
<dbReference type="SUPFAM" id="SSF109709">
    <property type="entry name" value="KorB DNA-binding domain-like"/>
    <property type="match status" value="1"/>
</dbReference>